<feature type="non-terminal residue" evidence="1">
    <location>
        <position position="64"/>
    </location>
</feature>
<dbReference type="SUPFAM" id="SSF56112">
    <property type="entry name" value="Protein kinase-like (PK-like)"/>
    <property type="match status" value="1"/>
</dbReference>
<sequence>RAPFQEANDSETVMMILDCCYKLPPNISSECQNLIHHMIVREPEKRSTLDEVMSDIWYRQCDDD</sequence>
<accession>A0A8S2ZRK7</accession>
<protein>
    <submittedName>
        <fullName evidence="1">Uncharacterized protein</fullName>
    </submittedName>
</protein>
<dbReference type="InterPro" id="IPR011009">
    <property type="entry name" value="Kinase-like_dom_sf"/>
</dbReference>
<evidence type="ECO:0000313" key="3">
    <source>
        <dbReference type="Proteomes" id="UP000676336"/>
    </source>
</evidence>
<comment type="caution">
    <text evidence="1">The sequence shown here is derived from an EMBL/GenBank/DDBJ whole genome shotgun (WGS) entry which is preliminary data.</text>
</comment>
<dbReference type="Gene3D" id="1.10.510.10">
    <property type="entry name" value="Transferase(Phosphotransferase) domain 1"/>
    <property type="match status" value="1"/>
</dbReference>
<dbReference type="AlphaFoldDB" id="A0A8S2ZRK7"/>
<dbReference type="Proteomes" id="UP000676336">
    <property type="component" value="Unassembled WGS sequence"/>
</dbReference>
<organism evidence="1 3">
    <name type="scientific">Rotaria magnacalcarata</name>
    <dbReference type="NCBI Taxonomy" id="392030"/>
    <lineage>
        <taxon>Eukaryota</taxon>
        <taxon>Metazoa</taxon>
        <taxon>Spiralia</taxon>
        <taxon>Gnathifera</taxon>
        <taxon>Rotifera</taxon>
        <taxon>Eurotatoria</taxon>
        <taxon>Bdelloidea</taxon>
        <taxon>Philodinida</taxon>
        <taxon>Philodinidae</taxon>
        <taxon>Rotaria</taxon>
    </lineage>
</organism>
<proteinExistence type="predicted"/>
<dbReference type="EMBL" id="CAJOBI010115135">
    <property type="protein sequence ID" value="CAF4651455.1"/>
    <property type="molecule type" value="Genomic_DNA"/>
</dbReference>
<reference evidence="1" key="1">
    <citation type="submission" date="2021-02" db="EMBL/GenBank/DDBJ databases">
        <authorList>
            <person name="Nowell W R."/>
        </authorList>
    </citation>
    <scope>NUCLEOTIDE SEQUENCE</scope>
</reference>
<gene>
    <name evidence="1" type="ORF">SMN809_LOCUS40955</name>
    <name evidence="2" type="ORF">SMN809_LOCUS41116</name>
</gene>
<evidence type="ECO:0000313" key="1">
    <source>
        <dbReference type="EMBL" id="CAF4647447.1"/>
    </source>
</evidence>
<dbReference type="EMBL" id="CAJOBI010114251">
    <property type="protein sequence ID" value="CAF4647447.1"/>
    <property type="molecule type" value="Genomic_DNA"/>
</dbReference>
<feature type="non-terminal residue" evidence="1">
    <location>
        <position position="1"/>
    </location>
</feature>
<evidence type="ECO:0000313" key="2">
    <source>
        <dbReference type="EMBL" id="CAF4651455.1"/>
    </source>
</evidence>
<name>A0A8S2ZRK7_9BILA</name>